<dbReference type="Proteomes" id="UP001381693">
    <property type="component" value="Unassembled WGS sequence"/>
</dbReference>
<gene>
    <name evidence="1" type="ORF">SK128_014493</name>
</gene>
<sequence length="118" mass="12933">IPLEGLTTMPHHEVLKALRIVEGALQIASLDVPLIIQQMKSLLGSMTTGQDDYMGENTSLNDVISLFSRHNGIKTLLTLLMIPDSGIRCCSMENCDHDRTVGNLHAIALSILNRLTSH</sequence>
<keyword evidence="2" id="KW-1185">Reference proteome</keyword>
<evidence type="ECO:0000313" key="2">
    <source>
        <dbReference type="Proteomes" id="UP001381693"/>
    </source>
</evidence>
<comment type="caution">
    <text evidence="1">The sequence shown here is derived from an EMBL/GenBank/DDBJ whole genome shotgun (WGS) entry which is preliminary data.</text>
</comment>
<accession>A0AAN8WDN5</accession>
<protein>
    <submittedName>
        <fullName evidence="1">Uncharacterized protein</fullName>
    </submittedName>
</protein>
<feature type="non-terminal residue" evidence="1">
    <location>
        <position position="1"/>
    </location>
</feature>
<dbReference type="AlphaFoldDB" id="A0AAN8WDN5"/>
<proteinExistence type="predicted"/>
<reference evidence="1 2" key="1">
    <citation type="submission" date="2023-11" db="EMBL/GenBank/DDBJ databases">
        <title>Halocaridina rubra genome assembly.</title>
        <authorList>
            <person name="Smith C."/>
        </authorList>
    </citation>
    <scope>NUCLEOTIDE SEQUENCE [LARGE SCALE GENOMIC DNA]</scope>
    <source>
        <strain evidence="1">EP-1</strain>
        <tissue evidence="1">Whole</tissue>
    </source>
</reference>
<name>A0AAN8WDN5_HALRR</name>
<evidence type="ECO:0000313" key="1">
    <source>
        <dbReference type="EMBL" id="KAK7057002.1"/>
    </source>
</evidence>
<dbReference type="EMBL" id="JAXCGZ010021190">
    <property type="protein sequence ID" value="KAK7057002.1"/>
    <property type="molecule type" value="Genomic_DNA"/>
</dbReference>
<feature type="non-terminal residue" evidence="1">
    <location>
        <position position="118"/>
    </location>
</feature>
<organism evidence="1 2">
    <name type="scientific">Halocaridina rubra</name>
    <name type="common">Hawaiian red shrimp</name>
    <dbReference type="NCBI Taxonomy" id="373956"/>
    <lineage>
        <taxon>Eukaryota</taxon>
        <taxon>Metazoa</taxon>
        <taxon>Ecdysozoa</taxon>
        <taxon>Arthropoda</taxon>
        <taxon>Crustacea</taxon>
        <taxon>Multicrustacea</taxon>
        <taxon>Malacostraca</taxon>
        <taxon>Eumalacostraca</taxon>
        <taxon>Eucarida</taxon>
        <taxon>Decapoda</taxon>
        <taxon>Pleocyemata</taxon>
        <taxon>Caridea</taxon>
        <taxon>Atyoidea</taxon>
        <taxon>Atyidae</taxon>
        <taxon>Halocaridina</taxon>
    </lineage>
</organism>